<feature type="transmembrane region" description="Helical" evidence="1">
    <location>
        <begin position="394"/>
        <end position="418"/>
    </location>
</feature>
<evidence type="ECO:0000256" key="1">
    <source>
        <dbReference type="SAM" id="Phobius"/>
    </source>
</evidence>
<dbReference type="Proteomes" id="UP000053477">
    <property type="component" value="Unassembled WGS sequence"/>
</dbReference>
<feature type="transmembrane region" description="Helical" evidence="1">
    <location>
        <begin position="31"/>
        <end position="54"/>
    </location>
</feature>
<organism evidence="2 3">
    <name type="scientific">Schizopora paradoxa</name>
    <dbReference type="NCBI Taxonomy" id="27342"/>
    <lineage>
        <taxon>Eukaryota</taxon>
        <taxon>Fungi</taxon>
        <taxon>Dikarya</taxon>
        <taxon>Basidiomycota</taxon>
        <taxon>Agaricomycotina</taxon>
        <taxon>Agaricomycetes</taxon>
        <taxon>Hymenochaetales</taxon>
        <taxon>Schizoporaceae</taxon>
        <taxon>Schizopora</taxon>
    </lineage>
</organism>
<dbReference type="AlphaFoldDB" id="A0A0H2QXY0"/>
<feature type="transmembrane region" description="Helical" evidence="1">
    <location>
        <begin position="221"/>
        <end position="240"/>
    </location>
</feature>
<feature type="transmembrane region" description="Helical" evidence="1">
    <location>
        <begin position="252"/>
        <end position="270"/>
    </location>
</feature>
<keyword evidence="1" id="KW-1133">Transmembrane helix</keyword>
<feature type="transmembrane region" description="Helical" evidence="1">
    <location>
        <begin position="83"/>
        <end position="103"/>
    </location>
</feature>
<keyword evidence="1" id="KW-0472">Membrane</keyword>
<keyword evidence="3" id="KW-1185">Reference proteome</keyword>
<evidence type="ECO:0000313" key="2">
    <source>
        <dbReference type="EMBL" id="KLO04400.1"/>
    </source>
</evidence>
<evidence type="ECO:0000313" key="3">
    <source>
        <dbReference type="Proteomes" id="UP000053477"/>
    </source>
</evidence>
<feature type="transmembrane region" description="Helical" evidence="1">
    <location>
        <begin position="325"/>
        <end position="349"/>
    </location>
</feature>
<sequence length="439" mass="48999">MPMPLVAPAPSSNRRAGAIFRRKFGHDLQKLLKYLFAAGTISMPIAAIGLAVIFKLGHATSFPPEDPHIGWVENPKTRGTLNIISVCLSTIFACAYVSVHIGLPGEKDGFIKPLLHKCNWLLANVFAPELMVLIALCERWSASSGVAFMQSLGVEGWTMRLAFFADMGGFKVRFSNGETKAFSSGLEFYEWFSSRLRIPGPLELDFKEVELDIKDRSKRDGVLKVFACLQAVWLLIQTVARFAQHLPVTELEVTSCAYVLCALVVYSCWLHKPYGVQRRYIIHLNSEFAVDGSGRTSPNIKLPIALFPKTNCSIFNGSYENPDKAILICNLLSCLVGTLTSTALVIPFWDAQFVNSNGQWIWRACSLTQVSLSFVFAFIALVEHWEHPSILLMFQLSMVLLYDISRATLFALICMSFASQPAGVYRDVQWIFGAIPHWN</sequence>
<keyword evidence="1" id="KW-0812">Transmembrane</keyword>
<protein>
    <submittedName>
        <fullName evidence="2">Uncharacterized protein</fullName>
    </submittedName>
</protein>
<reference evidence="2 3" key="1">
    <citation type="submission" date="2015-04" db="EMBL/GenBank/DDBJ databases">
        <title>Complete genome sequence of Schizopora paradoxa KUC8140, a cosmopolitan wood degrader in East Asia.</title>
        <authorList>
            <consortium name="DOE Joint Genome Institute"/>
            <person name="Min B."/>
            <person name="Park H."/>
            <person name="Jang Y."/>
            <person name="Kim J.-J."/>
            <person name="Kim K.H."/>
            <person name="Pangilinan J."/>
            <person name="Lipzen A."/>
            <person name="Riley R."/>
            <person name="Grigoriev I.V."/>
            <person name="Spatafora J.W."/>
            <person name="Choi I.-G."/>
        </authorList>
    </citation>
    <scope>NUCLEOTIDE SEQUENCE [LARGE SCALE GENOMIC DNA]</scope>
    <source>
        <strain evidence="2 3">KUC8140</strain>
    </source>
</reference>
<dbReference type="OrthoDB" id="2733714at2759"/>
<gene>
    <name evidence="2" type="ORF">SCHPADRAFT_755331</name>
</gene>
<feature type="transmembrane region" description="Helical" evidence="1">
    <location>
        <begin position="361"/>
        <end position="382"/>
    </location>
</feature>
<accession>A0A0H2QXY0</accession>
<dbReference type="STRING" id="27342.A0A0H2QXY0"/>
<dbReference type="InParanoid" id="A0A0H2QXY0"/>
<proteinExistence type="predicted"/>
<dbReference type="PANTHER" id="PTHR35043:SF7">
    <property type="entry name" value="TRANSCRIPTION FACTOR DOMAIN-CONTAINING PROTEIN"/>
    <property type="match status" value="1"/>
</dbReference>
<dbReference type="EMBL" id="KQ086557">
    <property type="protein sequence ID" value="KLO04400.1"/>
    <property type="molecule type" value="Genomic_DNA"/>
</dbReference>
<dbReference type="PANTHER" id="PTHR35043">
    <property type="entry name" value="TRANSCRIPTION FACTOR DOMAIN-CONTAINING PROTEIN"/>
    <property type="match status" value="1"/>
</dbReference>
<name>A0A0H2QXY0_9AGAM</name>